<name>A0A9J6H6I7_HAELO</name>
<feature type="domain" description="CRAL/TRIO N-terminal" evidence="1">
    <location>
        <begin position="14"/>
        <end position="39"/>
    </location>
</feature>
<dbReference type="Pfam" id="PF00650">
    <property type="entry name" value="CRAL_TRIO"/>
    <property type="match status" value="1"/>
</dbReference>
<evidence type="ECO:0000313" key="2">
    <source>
        <dbReference type="EMBL" id="KAH9382696.1"/>
    </source>
</evidence>
<dbReference type="GO" id="GO:1902936">
    <property type="term" value="F:phosphatidylinositol bisphosphate binding"/>
    <property type="evidence" value="ECO:0007669"/>
    <property type="project" value="TreeGrafter"/>
</dbReference>
<dbReference type="InterPro" id="IPR036273">
    <property type="entry name" value="CRAL/TRIO_N_dom_sf"/>
</dbReference>
<dbReference type="OrthoDB" id="6480050at2759"/>
<gene>
    <name evidence="2" type="ORF">HPB48_023252</name>
</gene>
<comment type="caution">
    <text evidence="2">The sequence shown here is derived from an EMBL/GenBank/DDBJ whole genome shotgun (WGS) entry which is preliminary data.</text>
</comment>
<keyword evidence="3" id="KW-1185">Reference proteome</keyword>
<dbReference type="Gene3D" id="1.10.8.20">
    <property type="entry name" value="N-terminal domain of phosphatidylinositol transfer protein sec14p"/>
    <property type="match status" value="1"/>
</dbReference>
<dbReference type="PANTHER" id="PTHR10174:SF130">
    <property type="entry name" value="ALPHA-TOCOPHEROL TRANSFER PROTEIN-LIKE"/>
    <property type="match status" value="1"/>
</dbReference>
<dbReference type="Proteomes" id="UP000821853">
    <property type="component" value="Unassembled WGS sequence"/>
</dbReference>
<accession>A0A9J6H6I7</accession>
<dbReference type="Gene3D" id="3.40.525.10">
    <property type="entry name" value="CRAL-TRIO lipid binding domain"/>
    <property type="match status" value="1"/>
</dbReference>
<protein>
    <recommendedName>
        <fullName evidence="1">CRAL/TRIO N-terminal domain-containing protein</fullName>
    </recommendedName>
</protein>
<sequence>MRCTGDESLHCPADDPFLVKYLRSRKYCVEETFQMIRNYFSVRQRLPEFFADLSPHTVPYRRIIVDNGLILVCKGRDPQGRTVFVIKFGAWNTGICSVTDLFRAGLVMAEWNLENQESQIRGVVGVIDLKGFHLSHLACFTPFLIKKVSHIVQVR</sequence>
<dbReference type="SUPFAM" id="SSF52087">
    <property type="entry name" value="CRAL/TRIO domain"/>
    <property type="match status" value="1"/>
</dbReference>
<dbReference type="PANTHER" id="PTHR10174">
    <property type="entry name" value="ALPHA-TOCOPHEROL TRANSFER PROTEIN-RELATED"/>
    <property type="match status" value="1"/>
</dbReference>
<evidence type="ECO:0000313" key="3">
    <source>
        <dbReference type="Proteomes" id="UP000821853"/>
    </source>
</evidence>
<reference evidence="2 3" key="1">
    <citation type="journal article" date="2020" name="Cell">
        <title>Large-Scale Comparative Analyses of Tick Genomes Elucidate Their Genetic Diversity and Vector Capacities.</title>
        <authorList>
            <consortium name="Tick Genome and Microbiome Consortium (TIGMIC)"/>
            <person name="Jia N."/>
            <person name="Wang J."/>
            <person name="Shi W."/>
            <person name="Du L."/>
            <person name="Sun Y."/>
            <person name="Zhan W."/>
            <person name="Jiang J.F."/>
            <person name="Wang Q."/>
            <person name="Zhang B."/>
            <person name="Ji P."/>
            <person name="Bell-Sakyi L."/>
            <person name="Cui X.M."/>
            <person name="Yuan T.T."/>
            <person name="Jiang B.G."/>
            <person name="Yang W.F."/>
            <person name="Lam T.T."/>
            <person name="Chang Q.C."/>
            <person name="Ding S.J."/>
            <person name="Wang X.J."/>
            <person name="Zhu J.G."/>
            <person name="Ruan X.D."/>
            <person name="Zhao L."/>
            <person name="Wei J.T."/>
            <person name="Ye R.Z."/>
            <person name="Que T.C."/>
            <person name="Du C.H."/>
            <person name="Zhou Y.H."/>
            <person name="Cheng J.X."/>
            <person name="Dai P.F."/>
            <person name="Guo W.B."/>
            <person name="Han X.H."/>
            <person name="Huang E.J."/>
            <person name="Li L.F."/>
            <person name="Wei W."/>
            <person name="Gao Y.C."/>
            <person name="Liu J.Z."/>
            <person name="Shao H.Z."/>
            <person name="Wang X."/>
            <person name="Wang C.C."/>
            <person name="Yang T.C."/>
            <person name="Huo Q.B."/>
            <person name="Li W."/>
            <person name="Chen H.Y."/>
            <person name="Chen S.E."/>
            <person name="Zhou L.G."/>
            <person name="Ni X.B."/>
            <person name="Tian J.H."/>
            <person name="Sheng Y."/>
            <person name="Liu T."/>
            <person name="Pan Y.S."/>
            <person name="Xia L.Y."/>
            <person name="Li J."/>
            <person name="Zhao F."/>
            <person name="Cao W.C."/>
        </authorList>
    </citation>
    <scope>NUCLEOTIDE SEQUENCE [LARGE SCALE GENOMIC DNA]</scope>
    <source>
        <strain evidence="2">HaeL-2018</strain>
    </source>
</reference>
<proteinExistence type="predicted"/>
<dbReference type="SUPFAM" id="SSF46938">
    <property type="entry name" value="CRAL/TRIO N-terminal domain"/>
    <property type="match status" value="1"/>
</dbReference>
<evidence type="ECO:0000259" key="1">
    <source>
        <dbReference type="SMART" id="SM01100"/>
    </source>
</evidence>
<organism evidence="2 3">
    <name type="scientific">Haemaphysalis longicornis</name>
    <name type="common">Bush tick</name>
    <dbReference type="NCBI Taxonomy" id="44386"/>
    <lineage>
        <taxon>Eukaryota</taxon>
        <taxon>Metazoa</taxon>
        <taxon>Ecdysozoa</taxon>
        <taxon>Arthropoda</taxon>
        <taxon>Chelicerata</taxon>
        <taxon>Arachnida</taxon>
        <taxon>Acari</taxon>
        <taxon>Parasitiformes</taxon>
        <taxon>Ixodida</taxon>
        <taxon>Ixodoidea</taxon>
        <taxon>Ixodidae</taxon>
        <taxon>Haemaphysalinae</taxon>
        <taxon>Haemaphysalis</taxon>
    </lineage>
</organism>
<dbReference type="AlphaFoldDB" id="A0A9J6H6I7"/>
<dbReference type="SMART" id="SM01100">
    <property type="entry name" value="CRAL_TRIO_N"/>
    <property type="match status" value="1"/>
</dbReference>
<dbReference type="InterPro" id="IPR036865">
    <property type="entry name" value="CRAL-TRIO_dom_sf"/>
</dbReference>
<dbReference type="OMA" id="IEDAECQ"/>
<dbReference type="GO" id="GO:0016020">
    <property type="term" value="C:membrane"/>
    <property type="evidence" value="ECO:0007669"/>
    <property type="project" value="TreeGrafter"/>
</dbReference>
<dbReference type="InterPro" id="IPR011074">
    <property type="entry name" value="CRAL/TRIO_N_dom"/>
</dbReference>
<dbReference type="CDD" id="cd00170">
    <property type="entry name" value="SEC14"/>
    <property type="match status" value="1"/>
</dbReference>
<dbReference type="EMBL" id="JABSTR010000196">
    <property type="protein sequence ID" value="KAH9382696.1"/>
    <property type="molecule type" value="Genomic_DNA"/>
</dbReference>
<dbReference type="InterPro" id="IPR001251">
    <property type="entry name" value="CRAL-TRIO_dom"/>
</dbReference>
<dbReference type="VEuPathDB" id="VectorBase:HLOH_055305"/>